<accession>A0ABU1ZV08</accession>
<organism evidence="1 2">
    <name type="scientific">Corynebacterium guangdongense</name>
    <dbReference type="NCBI Taxonomy" id="1783348"/>
    <lineage>
        <taxon>Bacteria</taxon>
        <taxon>Bacillati</taxon>
        <taxon>Actinomycetota</taxon>
        <taxon>Actinomycetes</taxon>
        <taxon>Mycobacteriales</taxon>
        <taxon>Corynebacteriaceae</taxon>
        <taxon>Corynebacterium</taxon>
    </lineage>
</organism>
<dbReference type="RefSeq" id="WP_290197753.1">
    <property type="nucleotide sequence ID" value="NZ_CP047654.1"/>
</dbReference>
<sequence length="118" mass="13372">MSIYLANVHDLLDGDATAQGTTVLIDRLWPRGVKKDDLGHDEWLKEAAPSDELRKWFGHDPDKFDEFASRYRGELAEGAEDIDKLRKLADAGDVTLLYNAHDRDHNQAVVLKAWLEGK</sequence>
<name>A0ABU1ZV08_9CORY</name>
<comment type="caution">
    <text evidence="1">The sequence shown here is derived from an EMBL/GenBank/DDBJ whole genome shotgun (WGS) entry which is preliminary data.</text>
</comment>
<proteinExistence type="predicted"/>
<protein>
    <submittedName>
        <fullName evidence="1">Uncharacterized protein YeaO (DUF488 family)</fullName>
    </submittedName>
</protein>
<evidence type="ECO:0000313" key="2">
    <source>
        <dbReference type="Proteomes" id="UP001180840"/>
    </source>
</evidence>
<dbReference type="PANTHER" id="PTHR36849:SF1">
    <property type="entry name" value="CYTOPLASMIC PROTEIN"/>
    <property type="match status" value="1"/>
</dbReference>
<dbReference type="InterPro" id="IPR052552">
    <property type="entry name" value="YeaO-like"/>
</dbReference>
<keyword evidence="2" id="KW-1185">Reference proteome</keyword>
<gene>
    <name evidence="1" type="ORF">J2S39_000433</name>
</gene>
<dbReference type="EMBL" id="JAVDXZ010000001">
    <property type="protein sequence ID" value="MDR7328757.1"/>
    <property type="molecule type" value="Genomic_DNA"/>
</dbReference>
<dbReference type="Proteomes" id="UP001180840">
    <property type="component" value="Unassembled WGS sequence"/>
</dbReference>
<evidence type="ECO:0000313" key="1">
    <source>
        <dbReference type="EMBL" id="MDR7328757.1"/>
    </source>
</evidence>
<dbReference type="Pfam" id="PF22752">
    <property type="entry name" value="DUF488-N3i"/>
    <property type="match status" value="1"/>
</dbReference>
<dbReference type="PANTHER" id="PTHR36849">
    <property type="entry name" value="CYTOPLASMIC PROTEIN-RELATED"/>
    <property type="match status" value="1"/>
</dbReference>
<reference evidence="1" key="1">
    <citation type="submission" date="2023-07" db="EMBL/GenBank/DDBJ databases">
        <title>Sequencing the genomes of 1000 actinobacteria strains.</title>
        <authorList>
            <person name="Klenk H.-P."/>
        </authorList>
    </citation>
    <scope>NUCLEOTIDE SEQUENCE</scope>
    <source>
        <strain evidence="1">DSM 107476</strain>
    </source>
</reference>